<gene>
    <name evidence="2" type="ORF">NITLEN_30315</name>
</gene>
<dbReference type="InterPro" id="IPR018551">
    <property type="entry name" value="DUF2007"/>
</dbReference>
<evidence type="ECO:0000313" key="3">
    <source>
        <dbReference type="Proteomes" id="UP000248168"/>
    </source>
</evidence>
<dbReference type="EMBL" id="OUNR01000016">
    <property type="protein sequence ID" value="SPP65401.1"/>
    <property type="molecule type" value="Genomic_DNA"/>
</dbReference>
<proteinExistence type="predicted"/>
<keyword evidence="3" id="KW-1185">Reference proteome</keyword>
<reference evidence="3" key="1">
    <citation type="submission" date="2018-04" db="EMBL/GenBank/DDBJ databases">
        <authorList>
            <person name="Lucker S."/>
            <person name="Sakoula D."/>
        </authorList>
    </citation>
    <scope>NUCLEOTIDE SEQUENCE [LARGE SCALE GENOMIC DNA]</scope>
</reference>
<evidence type="ECO:0000313" key="2">
    <source>
        <dbReference type="EMBL" id="SPP65401.1"/>
    </source>
</evidence>
<organism evidence="2 3">
    <name type="scientific">Nitrospira lenta</name>
    <dbReference type="NCBI Taxonomy" id="1436998"/>
    <lineage>
        <taxon>Bacteria</taxon>
        <taxon>Pseudomonadati</taxon>
        <taxon>Nitrospirota</taxon>
        <taxon>Nitrospiria</taxon>
        <taxon>Nitrospirales</taxon>
        <taxon>Nitrospiraceae</taxon>
        <taxon>Nitrospira</taxon>
    </lineage>
</organism>
<dbReference type="SUPFAM" id="SSF54913">
    <property type="entry name" value="GlnB-like"/>
    <property type="match status" value="1"/>
</dbReference>
<dbReference type="InterPro" id="IPR011322">
    <property type="entry name" value="N-reg_PII-like_a/b"/>
</dbReference>
<sequence>MRMRYLTTAQDIGELGFIKSLCEANGIVCVFQDEHVSSLYPGVLDLCCQVMVDESDWERAKTLISRLRLPIREVAPSP</sequence>
<name>A0A330L826_9BACT</name>
<dbReference type="AlphaFoldDB" id="A0A330L826"/>
<dbReference type="Gene3D" id="3.30.70.790">
    <property type="entry name" value="UreE, C-terminal domain"/>
    <property type="match status" value="1"/>
</dbReference>
<dbReference type="Proteomes" id="UP000248168">
    <property type="component" value="Unassembled WGS sequence"/>
</dbReference>
<dbReference type="Pfam" id="PF09413">
    <property type="entry name" value="DUF2007"/>
    <property type="match status" value="1"/>
</dbReference>
<accession>A0A330L826</accession>
<feature type="domain" description="DUF2007" evidence="1">
    <location>
        <begin position="3"/>
        <end position="67"/>
    </location>
</feature>
<dbReference type="InParanoid" id="A0A330L826"/>
<evidence type="ECO:0000259" key="1">
    <source>
        <dbReference type="Pfam" id="PF09413"/>
    </source>
</evidence>
<protein>
    <recommendedName>
        <fullName evidence="1">DUF2007 domain-containing protein</fullName>
    </recommendedName>
</protein>
<dbReference type="OrthoDB" id="9795595at2"/>
<dbReference type="RefSeq" id="WP_121989691.1">
    <property type="nucleotide sequence ID" value="NZ_OUNR01000016.1"/>
</dbReference>